<dbReference type="CDD" id="cd16029">
    <property type="entry name" value="4-S"/>
    <property type="match status" value="1"/>
</dbReference>
<evidence type="ECO:0000256" key="1">
    <source>
        <dbReference type="ARBA" id="ARBA00001913"/>
    </source>
</evidence>
<dbReference type="RefSeq" id="XP_014677062.1">
    <property type="nucleotide sequence ID" value="XM_014821576.1"/>
</dbReference>
<keyword evidence="4" id="KW-0378">Hydrolase</keyword>
<dbReference type="InterPro" id="IPR000917">
    <property type="entry name" value="Sulfatase_N"/>
</dbReference>
<sequence length="492" mass="55199">MKPKTRCLCVTLLLFANNIVSSLQQTKQPNIVFIVADDLGWNDVGWNNPEMITPNLDKLAHGGVILNHSYVQPVCSPSRTAFMTGYYPFRVGLQHSVIWPLQPHGVQLNKTFLPQELKRLGYATHVVGKWHLGFCKWAYTPLERGFDSFLGYYTGSEDYYTHERTVGKCHGIDLRFNNSSLKTENSTYSTHLFARRAVDVINEHDTSRPLFMYLPFQAVHSPLQVPAKYSRMYEHIRDHQRRKYCGMVSALDEAVGNVTAALKRRGQLENTLIVFTTDNGGQTKSGGNNYPLRGNKATLWEGGTRGVSFVHGAGVGNPGSVRSDLFHAVDWFPTIVAAAQGKTSSAIDGLSHWASLSKGKPGPRHEFVYNIDQIKGNSAIRLGQYKLIEGPPGEPSGWIFPPTSWSGGKHIDRLWGSESAIMDRQNVSVYLFNLEFDPNEHYNLADVYPELVASLSQRLAEYHKQAVWPDFPPDDSRGDPAHFKGFWSPGWC</sequence>
<dbReference type="InterPro" id="IPR024607">
    <property type="entry name" value="Sulfatase_CS"/>
</dbReference>
<feature type="chain" id="PRO_5046254931" evidence="7">
    <location>
        <begin position="23"/>
        <end position="492"/>
    </location>
</feature>
<dbReference type="PROSITE" id="PS00523">
    <property type="entry name" value="SULFATASE_1"/>
    <property type="match status" value="1"/>
</dbReference>
<evidence type="ECO:0000313" key="10">
    <source>
        <dbReference type="RefSeq" id="XP_014677062.1"/>
    </source>
</evidence>
<accession>A0ABM1EXZ1</accession>
<dbReference type="PROSITE" id="PS00149">
    <property type="entry name" value="SULFATASE_2"/>
    <property type="match status" value="1"/>
</dbReference>
<comment type="similarity">
    <text evidence="2">Belongs to the sulfatase family.</text>
</comment>
<evidence type="ECO:0000256" key="2">
    <source>
        <dbReference type="ARBA" id="ARBA00008779"/>
    </source>
</evidence>
<dbReference type="GeneID" id="106816931"/>
<name>A0ABM1EXZ1_PRICU</name>
<evidence type="ECO:0000313" key="9">
    <source>
        <dbReference type="Proteomes" id="UP000695022"/>
    </source>
</evidence>
<feature type="signal peptide" evidence="7">
    <location>
        <begin position="1"/>
        <end position="22"/>
    </location>
</feature>
<evidence type="ECO:0000259" key="8">
    <source>
        <dbReference type="Pfam" id="PF00884"/>
    </source>
</evidence>
<dbReference type="PANTHER" id="PTHR10342:SF273">
    <property type="entry name" value="RE14504P"/>
    <property type="match status" value="1"/>
</dbReference>
<evidence type="ECO:0000256" key="7">
    <source>
        <dbReference type="SAM" id="SignalP"/>
    </source>
</evidence>
<proteinExistence type="inferred from homology"/>
<dbReference type="InterPro" id="IPR047115">
    <property type="entry name" value="ARSB"/>
</dbReference>
<dbReference type="Proteomes" id="UP000695022">
    <property type="component" value="Unplaced"/>
</dbReference>
<protein>
    <submittedName>
        <fullName evidence="10">Arylsulfatase B-like isoform X1</fullName>
    </submittedName>
</protein>
<keyword evidence="6" id="KW-0325">Glycoprotein</keyword>
<dbReference type="Gene3D" id="3.30.1120.10">
    <property type="match status" value="1"/>
</dbReference>
<feature type="domain" description="Sulfatase N-terminal" evidence="8">
    <location>
        <begin position="29"/>
        <end position="339"/>
    </location>
</feature>
<reference evidence="10" key="1">
    <citation type="submission" date="2025-08" db="UniProtKB">
        <authorList>
            <consortium name="RefSeq"/>
        </authorList>
    </citation>
    <scope>IDENTIFICATION</scope>
</reference>
<evidence type="ECO:0000256" key="5">
    <source>
        <dbReference type="ARBA" id="ARBA00022837"/>
    </source>
</evidence>
<dbReference type="Pfam" id="PF00884">
    <property type="entry name" value="Sulfatase"/>
    <property type="match status" value="1"/>
</dbReference>
<evidence type="ECO:0000256" key="3">
    <source>
        <dbReference type="ARBA" id="ARBA00022723"/>
    </source>
</evidence>
<comment type="cofactor">
    <cofactor evidence="1">
        <name>Ca(2+)</name>
        <dbReference type="ChEBI" id="CHEBI:29108"/>
    </cofactor>
</comment>
<dbReference type="Gene3D" id="3.40.720.10">
    <property type="entry name" value="Alkaline Phosphatase, subunit A"/>
    <property type="match status" value="1"/>
</dbReference>
<keyword evidence="5" id="KW-0106">Calcium</keyword>
<dbReference type="InterPro" id="IPR017850">
    <property type="entry name" value="Alkaline_phosphatase_core_sf"/>
</dbReference>
<evidence type="ECO:0000256" key="6">
    <source>
        <dbReference type="ARBA" id="ARBA00023180"/>
    </source>
</evidence>
<keyword evidence="7" id="KW-0732">Signal</keyword>
<dbReference type="SUPFAM" id="SSF53649">
    <property type="entry name" value="Alkaline phosphatase-like"/>
    <property type="match status" value="1"/>
</dbReference>
<dbReference type="PANTHER" id="PTHR10342">
    <property type="entry name" value="ARYLSULFATASE"/>
    <property type="match status" value="1"/>
</dbReference>
<keyword evidence="3" id="KW-0479">Metal-binding</keyword>
<keyword evidence="9" id="KW-1185">Reference proteome</keyword>
<gene>
    <name evidence="10" type="primary">LOC106816931</name>
</gene>
<organism evidence="9 10">
    <name type="scientific">Priapulus caudatus</name>
    <name type="common">Priapulid worm</name>
    <dbReference type="NCBI Taxonomy" id="37621"/>
    <lineage>
        <taxon>Eukaryota</taxon>
        <taxon>Metazoa</taxon>
        <taxon>Ecdysozoa</taxon>
        <taxon>Scalidophora</taxon>
        <taxon>Priapulida</taxon>
        <taxon>Priapulimorpha</taxon>
        <taxon>Priapulimorphida</taxon>
        <taxon>Priapulidae</taxon>
        <taxon>Priapulus</taxon>
    </lineage>
</organism>
<evidence type="ECO:0000256" key="4">
    <source>
        <dbReference type="ARBA" id="ARBA00022801"/>
    </source>
</evidence>